<proteinExistence type="predicted"/>
<keyword evidence="1" id="KW-0472">Membrane</keyword>
<name>A0A1Y0AZ68_9LAMI</name>
<sequence>MRFVPRCAIGLEPNKLTLGREITQASSPPPNGSVQSRFNQCAISPVPLALLIHLVVYLFLQYIILLSYLSYCLSANLLILVIT</sequence>
<protein>
    <submittedName>
        <fullName evidence="2">Uncharacterized protein</fullName>
    </submittedName>
</protein>
<geneLocation type="mitochondrion" evidence="2"/>
<reference evidence="2" key="1">
    <citation type="submission" date="2017-03" db="EMBL/GenBank/DDBJ databases">
        <title>The mitochondrial genome of the carnivorous plant Utricularia reniformis (Lentibulariaceae): structure, comparative analysis and evolutionary landmarks.</title>
        <authorList>
            <person name="Silva S.R."/>
            <person name="Alvarenga D.O."/>
            <person name="Michael T.P."/>
            <person name="Miranda V.F.O."/>
            <person name="Varani A.M."/>
        </authorList>
    </citation>
    <scope>NUCLEOTIDE SEQUENCE</scope>
</reference>
<keyword evidence="1" id="KW-1133">Transmembrane helix</keyword>
<accession>A0A1Y0AZ68</accession>
<dbReference type="AlphaFoldDB" id="A0A1Y0AZ68"/>
<organism evidence="2">
    <name type="scientific">Utricularia reniformis</name>
    <dbReference type="NCBI Taxonomy" id="192314"/>
    <lineage>
        <taxon>Eukaryota</taxon>
        <taxon>Viridiplantae</taxon>
        <taxon>Streptophyta</taxon>
        <taxon>Embryophyta</taxon>
        <taxon>Tracheophyta</taxon>
        <taxon>Spermatophyta</taxon>
        <taxon>Magnoliopsida</taxon>
        <taxon>eudicotyledons</taxon>
        <taxon>Gunneridae</taxon>
        <taxon>Pentapetalae</taxon>
        <taxon>asterids</taxon>
        <taxon>lamiids</taxon>
        <taxon>Lamiales</taxon>
        <taxon>Lentibulariaceae</taxon>
        <taxon>Utricularia</taxon>
    </lineage>
</organism>
<feature type="transmembrane region" description="Helical" evidence="1">
    <location>
        <begin position="54"/>
        <end position="82"/>
    </location>
</feature>
<evidence type="ECO:0000256" key="1">
    <source>
        <dbReference type="SAM" id="Phobius"/>
    </source>
</evidence>
<evidence type="ECO:0000313" key="2">
    <source>
        <dbReference type="EMBL" id="ART30429.1"/>
    </source>
</evidence>
<dbReference type="EMBL" id="KY774314">
    <property type="protein sequence ID" value="ART30429.1"/>
    <property type="molecule type" value="Genomic_DNA"/>
</dbReference>
<keyword evidence="2" id="KW-0496">Mitochondrion</keyword>
<keyword evidence="1" id="KW-0812">Transmembrane</keyword>
<gene>
    <name evidence="2" type="ORF">AEK19_MT2073</name>
</gene>